<protein>
    <recommendedName>
        <fullName evidence="4">Bacteriocin biosynthesis cyclodehydratase domain-containing protein</fullName>
    </recommendedName>
</protein>
<name>E5XRR3_SEGRC</name>
<keyword evidence="3" id="KW-1185">Reference proteome</keyword>
<sequence>MATTCGKFSTKNDPKTPRPRVLSRHCARQIRLRTGIVAFPCSDGTVRVGCSERRSLRLRPPDSLDQTGCLTLLSLLEAGQTAAQLRDAAKLRGARPEAADALVRLVQTADLLAPKEQAPARIHVHGSGPLATGLQNALREAGARVTATRETPLHRDVPEHKPELAVLTDRIAPDPAIVHQLLVAKIPHLRVRLVDGDGHIGPLVLPGRTGCLWCEQQHAADADPFRSELLRRLGSCSGRAEPRVVRAVLAQAAVEIDHALQFLRGTGQSSAPRALGSVVEIRHDGMLVPPRPQSSHPNCLFHSALPHRARELAPADAETARYEMSHDALR</sequence>
<organism evidence="2 3">
    <name type="scientific">Segniliparus rugosus (strain ATCC BAA-974 / DSM 45345 / CCUG 50838 / CIP 108380 / JCM 13579 / CDC 945)</name>
    <dbReference type="NCBI Taxonomy" id="679197"/>
    <lineage>
        <taxon>Bacteria</taxon>
        <taxon>Bacillati</taxon>
        <taxon>Actinomycetota</taxon>
        <taxon>Actinomycetes</taxon>
        <taxon>Mycobacteriales</taxon>
        <taxon>Segniliparaceae</taxon>
        <taxon>Segniliparus</taxon>
    </lineage>
</organism>
<dbReference type="Gene3D" id="3.40.50.720">
    <property type="entry name" value="NAD(P)-binding Rossmann-like Domain"/>
    <property type="match status" value="1"/>
</dbReference>
<evidence type="ECO:0008006" key="4">
    <source>
        <dbReference type="Google" id="ProtNLM"/>
    </source>
</evidence>
<evidence type="ECO:0000313" key="3">
    <source>
        <dbReference type="Proteomes" id="UP000004816"/>
    </source>
</evidence>
<dbReference type="AlphaFoldDB" id="E5XRR3"/>
<dbReference type="HOGENOM" id="CLU_042635_2_0_11"/>
<reference evidence="2 3" key="1">
    <citation type="journal article" date="2011" name="Stand. Genomic Sci.">
        <title>High quality draft genome sequence of Segniliparus rugosus CDC 945(T)= (ATCC BAA-974(T)).</title>
        <authorList>
            <person name="Earl A.M."/>
            <person name="Desjardins C.A."/>
            <person name="Fitzgerald M.G."/>
            <person name="Arachchi H.M."/>
            <person name="Zeng Q."/>
            <person name="Mehta T."/>
            <person name="Griggs A."/>
            <person name="Birren B.W."/>
            <person name="Toney N.C."/>
            <person name="Carr J."/>
            <person name="Posey J."/>
            <person name="Butler W.R."/>
        </authorList>
    </citation>
    <scope>NUCLEOTIDE SEQUENCE [LARGE SCALE GENOMIC DNA]</scope>
    <source>
        <strain evidence="3">ATCC BAA-974 / DSM 45345 / CCUG 50838 / CIP 108380 / JCM 13579 / CDC 945</strain>
    </source>
</reference>
<dbReference type="OrthoDB" id="4426339at2"/>
<dbReference type="eggNOG" id="COG0476">
    <property type="taxonomic scope" value="Bacteria"/>
</dbReference>
<evidence type="ECO:0000256" key="1">
    <source>
        <dbReference type="SAM" id="MobiDB-lite"/>
    </source>
</evidence>
<dbReference type="EMBL" id="ACZI02000002">
    <property type="protein sequence ID" value="EFV12928.2"/>
    <property type="molecule type" value="Genomic_DNA"/>
</dbReference>
<feature type="region of interest" description="Disordered" evidence="1">
    <location>
        <begin position="1"/>
        <end position="20"/>
    </location>
</feature>
<accession>E5XRR3</accession>
<gene>
    <name evidence="2" type="ORF">HMPREF9336_02185</name>
</gene>
<evidence type="ECO:0000313" key="2">
    <source>
        <dbReference type="EMBL" id="EFV12928.2"/>
    </source>
</evidence>
<dbReference type="STRING" id="679197.HMPREF9336_02185"/>
<comment type="caution">
    <text evidence="2">The sequence shown here is derived from an EMBL/GenBank/DDBJ whole genome shotgun (WGS) entry which is preliminary data.</text>
</comment>
<proteinExistence type="predicted"/>
<dbReference type="Proteomes" id="UP000004816">
    <property type="component" value="Unassembled WGS sequence"/>
</dbReference>
<dbReference type="RefSeq" id="WP_021030253.1">
    <property type="nucleotide sequence ID" value="NZ_KI391953.1"/>
</dbReference>